<dbReference type="Proteomes" id="UP001595756">
    <property type="component" value="Unassembled WGS sequence"/>
</dbReference>
<name>A0ABV8S0X1_9BURK</name>
<evidence type="ECO:0000313" key="6">
    <source>
        <dbReference type="EMBL" id="MFC4298735.1"/>
    </source>
</evidence>
<dbReference type="PANTHER" id="PTHR30246">
    <property type="entry name" value="2-KETO-3-DEOXY-6-PHOSPHOGLUCONATE ALDOLASE"/>
    <property type="match status" value="1"/>
</dbReference>
<proteinExistence type="inferred from homology"/>
<dbReference type="GO" id="GO:0008674">
    <property type="term" value="F:2-dehydro-3-deoxy-6-phosphogalactonate aldolase activity"/>
    <property type="evidence" value="ECO:0007669"/>
    <property type="project" value="UniProtKB-EC"/>
</dbReference>
<sequence length="216" mass="22189">MNTPPPLHQRYAELKARLPLIAILRGLRPAEAVTIGQSLHDAGFLLWEVPLNSPDPLASITALRTAFPDVLVGAGTVLTPAQVRDVHAAGGQLIISPNADPAVIDETVRLGLISLPGILTPTEAFSALAHGAHGLKLFPAEQASPAVVKALLAVLPQGCDLFPVGGIAAGTMAPWVQAGATGFGIGSSLYKPGKSAPAVQEDAQAFAQAWAALRTA</sequence>
<reference evidence="7" key="1">
    <citation type="journal article" date="2019" name="Int. J. Syst. Evol. Microbiol.">
        <title>The Global Catalogue of Microorganisms (GCM) 10K type strain sequencing project: providing services to taxonomists for standard genome sequencing and annotation.</title>
        <authorList>
            <consortium name="The Broad Institute Genomics Platform"/>
            <consortium name="The Broad Institute Genome Sequencing Center for Infectious Disease"/>
            <person name="Wu L."/>
            <person name="Ma J."/>
        </authorList>
    </citation>
    <scope>NUCLEOTIDE SEQUENCE [LARGE SCALE GENOMIC DNA]</scope>
    <source>
        <strain evidence="7">CGMCC 1.19029</strain>
    </source>
</reference>
<protein>
    <submittedName>
        <fullName evidence="6">2-dehydro-3-deoxy-6-phosphogalactonate aldolase</fullName>
        <ecNumber evidence="6">4.1.2.21</ecNumber>
    </submittedName>
</protein>
<evidence type="ECO:0000256" key="5">
    <source>
        <dbReference type="ARBA" id="ARBA00023277"/>
    </source>
</evidence>
<dbReference type="EMBL" id="JBHSDY010000007">
    <property type="protein sequence ID" value="MFC4298735.1"/>
    <property type="molecule type" value="Genomic_DNA"/>
</dbReference>
<evidence type="ECO:0000256" key="2">
    <source>
        <dbReference type="ARBA" id="ARBA00006906"/>
    </source>
</evidence>
<dbReference type="CDD" id="cd00452">
    <property type="entry name" value="KDPG_aldolase"/>
    <property type="match status" value="1"/>
</dbReference>
<evidence type="ECO:0000256" key="4">
    <source>
        <dbReference type="ARBA" id="ARBA00023239"/>
    </source>
</evidence>
<comment type="subunit">
    <text evidence="3">Homotrimer.</text>
</comment>
<keyword evidence="5" id="KW-0119">Carbohydrate metabolism</keyword>
<dbReference type="Pfam" id="PF01081">
    <property type="entry name" value="Aldolase"/>
    <property type="match status" value="1"/>
</dbReference>
<dbReference type="Gene3D" id="3.20.20.70">
    <property type="entry name" value="Aldolase class I"/>
    <property type="match status" value="1"/>
</dbReference>
<gene>
    <name evidence="6" type="ORF">ACFO0J_11840</name>
</gene>
<dbReference type="NCBIfam" id="NF006600">
    <property type="entry name" value="PRK09140.1"/>
    <property type="match status" value="1"/>
</dbReference>
<dbReference type="InterPro" id="IPR013785">
    <property type="entry name" value="Aldolase_TIM"/>
</dbReference>
<organism evidence="6 7">
    <name type="scientific">Castellaniella hirudinis</name>
    <dbReference type="NCBI Taxonomy" id="1144617"/>
    <lineage>
        <taxon>Bacteria</taxon>
        <taxon>Pseudomonadati</taxon>
        <taxon>Pseudomonadota</taxon>
        <taxon>Betaproteobacteria</taxon>
        <taxon>Burkholderiales</taxon>
        <taxon>Alcaligenaceae</taxon>
        <taxon>Castellaniella</taxon>
    </lineage>
</organism>
<comment type="similarity">
    <text evidence="2">Belongs to the KHG/KDPG aldolase family.</text>
</comment>
<dbReference type="RefSeq" id="WP_376813295.1">
    <property type="nucleotide sequence ID" value="NZ_JBHSDY010000007.1"/>
</dbReference>
<keyword evidence="4 6" id="KW-0456">Lyase</keyword>
<comment type="caution">
    <text evidence="6">The sequence shown here is derived from an EMBL/GenBank/DDBJ whole genome shotgun (WGS) entry which is preliminary data.</text>
</comment>
<evidence type="ECO:0000256" key="1">
    <source>
        <dbReference type="ARBA" id="ARBA00004761"/>
    </source>
</evidence>
<evidence type="ECO:0000256" key="3">
    <source>
        <dbReference type="ARBA" id="ARBA00011233"/>
    </source>
</evidence>
<dbReference type="EC" id="4.1.2.21" evidence="6"/>
<dbReference type="InterPro" id="IPR000887">
    <property type="entry name" value="Aldlse_KDPG_KHG"/>
</dbReference>
<dbReference type="PANTHER" id="PTHR30246:SF1">
    <property type="entry name" value="2-DEHYDRO-3-DEOXY-6-PHOSPHOGALACTONATE ALDOLASE-RELATED"/>
    <property type="match status" value="1"/>
</dbReference>
<accession>A0ABV8S0X1</accession>
<keyword evidence="7" id="KW-1185">Reference proteome</keyword>
<evidence type="ECO:0000313" key="7">
    <source>
        <dbReference type="Proteomes" id="UP001595756"/>
    </source>
</evidence>
<comment type="pathway">
    <text evidence="1">Carbohydrate acid metabolism.</text>
</comment>
<dbReference type="SUPFAM" id="SSF51569">
    <property type="entry name" value="Aldolase"/>
    <property type="match status" value="1"/>
</dbReference>